<evidence type="ECO:0000313" key="3">
    <source>
        <dbReference type="EMBL" id="TCD68412.1"/>
    </source>
</evidence>
<evidence type="ECO:0000259" key="2">
    <source>
        <dbReference type="PROSITE" id="PS50280"/>
    </source>
</evidence>
<dbReference type="SUPFAM" id="SSF82199">
    <property type="entry name" value="SET domain"/>
    <property type="match status" value="1"/>
</dbReference>
<organism evidence="3 4">
    <name type="scientific">Steccherinum ochraceum</name>
    <dbReference type="NCBI Taxonomy" id="92696"/>
    <lineage>
        <taxon>Eukaryota</taxon>
        <taxon>Fungi</taxon>
        <taxon>Dikarya</taxon>
        <taxon>Basidiomycota</taxon>
        <taxon>Agaricomycotina</taxon>
        <taxon>Agaricomycetes</taxon>
        <taxon>Polyporales</taxon>
        <taxon>Steccherinaceae</taxon>
        <taxon>Steccherinum</taxon>
    </lineage>
</organism>
<gene>
    <name evidence="3" type="ORF">EIP91_010813</name>
</gene>
<dbReference type="Gene3D" id="2.170.270.10">
    <property type="entry name" value="SET domain"/>
    <property type="match status" value="1"/>
</dbReference>
<dbReference type="PANTHER" id="PTHR12197">
    <property type="entry name" value="HISTONE-LYSINE N-METHYLTRANSFERASE SMYD"/>
    <property type="match status" value="1"/>
</dbReference>
<feature type="domain" description="SET" evidence="2">
    <location>
        <begin position="257"/>
        <end position="345"/>
    </location>
</feature>
<keyword evidence="4" id="KW-1185">Reference proteome</keyword>
<evidence type="ECO:0000256" key="1">
    <source>
        <dbReference type="SAM" id="MobiDB-lite"/>
    </source>
</evidence>
<dbReference type="InterPro" id="IPR050869">
    <property type="entry name" value="H3K4_H4K5_MeTrfase"/>
</dbReference>
<dbReference type="PANTHER" id="PTHR12197:SF294">
    <property type="entry name" value="POTENTIAL PROTEIN LYSINE METHYLTRANSFERASE SET6"/>
    <property type="match status" value="1"/>
</dbReference>
<dbReference type="EMBL" id="RWJN01000067">
    <property type="protein sequence ID" value="TCD68412.1"/>
    <property type="molecule type" value="Genomic_DNA"/>
</dbReference>
<feature type="region of interest" description="Disordered" evidence="1">
    <location>
        <begin position="113"/>
        <end position="132"/>
    </location>
</feature>
<dbReference type="PROSITE" id="PS50280">
    <property type="entry name" value="SET"/>
    <property type="match status" value="1"/>
</dbReference>
<protein>
    <recommendedName>
        <fullName evidence="2">SET domain-containing protein</fullName>
    </recommendedName>
</protein>
<proteinExistence type="predicted"/>
<dbReference type="AlphaFoldDB" id="A0A4R0RML0"/>
<dbReference type="CDD" id="cd20071">
    <property type="entry name" value="SET_SMYD"/>
    <property type="match status" value="1"/>
</dbReference>
<sequence length="381" mass="42510">MIDTPSSPNNGALEVRTTPYAGRSYFSTRSLPENSCILDIATPYSYTIYKKFRSEVCSECFKYDGGRRAFLTCRQYGESAGLSFCDTGCRDSWLANEGPTTIDLLTTLEGARRKGKQKATNDAPPSTKGTAEDIAKSWEEVRRKEQSGKEVRRWGQLGLDDFQADMARYVLLALSHLFQEVTIKPSSDGHVDIGTLDGEARWEHFTSLQTSEQIRVGRFPELLDDHIKIYQVLRGLFGGPGWNVARATLTEEQERDAKIKVCFSDVITIENVRIALGVDAGNSFGIWERPLMDNSELLGFAVYPVPSFLNHNCSPNVQSSGDGRRLRFLTTKDVAAGDQLSISYGHVENLPLRERQRELLDGWFFECVCTKCLAEGATAKG</sequence>
<dbReference type="InterPro" id="IPR001214">
    <property type="entry name" value="SET_dom"/>
</dbReference>
<dbReference type="InterPro" id="IPR046341">
    <property type="entry name" value="SET_dom_sf"/>
</dbReference>
<name>A0A4R0RML0_9APHY</name>
<accession>A0A4R0RML0</accession>
<feature type="compositionally biased region" description="Polar residues" evidence="1">
    <location>
        <begin position="118"/>
        <end position="129"/>
    </location>
</feature>
<evidence type="ECO:0000313" key="4">
    <source>
        <dbReference type="Proteomes" id="UP000292702"/>
    </source>
</evidence>
<dbReference type="OrthoDB" id="1028014at2759"/>
<reference evidence="3 4" key="1">
    <citation type="submission" date="2018-11" db="EMBL/GenBank/DDBJ databases">
        <title>Genome assembly of Steccherinum ochraceum LE-BIN_3174, the white-rot fungus of the Steccherinaceae family (The Residual Polyporoid clade, Polyporales, Basidiomycota).</title>
        <authorList>
            <person name="Fedorova T.V."/>
            <person name="Glazunova O.A."/>
            <person name="Landesman E.O."/>
            <person name="Moiseenko K.V."/>
            <person name="Psurtseva N.V."/>
            <person name="Savinova O.S."/>
            <person name="Shakhova N.V."/>
            <person name="Tyazhelova T.V."/>
            <person name="Vasina D.V."/>
        </authorList>
    </citation>
    <scope>NUCLEOTIDE SEQUENCE [LARGE SCALE GENOMIC DNA]</scope>
    <source>
        <strain evidence="3 4">LE-BIN_3174</strain>
    </source>
</reference>
<dbReference type="STRING" id="92696.A0A4R0RML0"/>
<comment type="caution">
    <text evidence="3">The sequence shown here is derived from an EMBL/GenBank/DDBJ whole genome shotgun (WGS) entry which is preliminary data.</text>
</comment>
<dbReference type="Pfam" id="PF00856">
    <property type="entry name" value="SET"/>
    <property type="match status" value="1"/>
</dbReference>
<dbReference type="GO" id="GO:0005634">
    <property type="term" value="C:nucleus"/>
    <property type="evidence" value="ECO:0007669"/>
    <property type="project" value="TreeGrafter"/>
</dbReference>
<dbReference type="Proteomes" id="UP000292702">
    <property type="component" value="Unassembled WGS sequence"/>
</dbReference>